<proteinExistence type="predicted"/>
<reference evidence="1" key="1">
    <citation type="submission" date="2016-12" db="EMBL/GenBank/DDBJ databases">
        <title>The genomes of Aspergillus section Nigri reveals drivers in fungal speciation.</title>
        <authorList>
            <consortium name="DOE Joint Genome Institute"/>
            <person name="Vesth T.C."/>
            <person name="Nybo J."/>
            <person name="Theobald S."/>
            <person name="Brandl J."/>
            <person name="Frisvad J.C."/>
            <person name="Nielsen K.F."/>
            <person name="Lyhne E.K."/>
            <person name="Kogle M.E."/>
            <person name="Kuo A."/>
            <person name="Riley R."/>
            <person name="Clum A."/>
            <person name="Nolan M."/>
            <person name="Lipzen A."/>
            <person name="Salamov A."/>
            <person name="Henrissat B."/>
            <person name="Wiebenga A."/>
            <person name="De Vries R.P."/>
            <person name="Grigoriev I.V."/>
            <person name="Mortensen U.H."/>
            <person name="Andersen M.R."/>
            <person name="Baker S.E."/>
        </authorList>
    </citation>
    <scope>NUCLEOTIDE SEQUENCE [LARGE SCALE GENOMIC DNA]</scope>
    <source>
        <strain evidence="1">CBS 113365</strain>
    </source>
</reference>
<dbReference type="Proteomes" id="UP000248405">
    <property type="component" value="Unassembled WGS sequence"/>
</dbReference>
<evidence type="ECO:0000313" key="1">
    <source>
        <dbReference type="EMBL" id="PYH73942.1"/>
    </source>
</evidence>
<name>A0A319D1G1_ASPVC</name>
<keyword evidence="2" id="KW-1185">Reference proteome</keyword>
<accession>A0A319D1G1</accession>
<organism evidence="1 2">
    <name type="scientific">Aspergillus vadensis (strain CBS 113365 / IMI 142717 / IBT 24658)</name>
    <dbReference type="NCBI Taxonomy" id="1448311"/>
    <lineage>
        <taxon>Eukaryota</taxon>
        <taxon>Fungi</taxon>
        <taxon>Dikarya</taxon>
        <taxon>Ascomycota</taxon>
        <taxon>Pezizomycotina</taxon>
        <taxon>Eurotiomycetes</taxon>
        <taxon>Eurotiomycetidae</taxon>
        <taxon>Eurotiales</taxon>
        <taxon>Aspergillaceae</taxon>
        <taxon>Aspergillus</taxon>
        <taxon>Aspergillus subgen. Circumdati</taxon>
    </lineage>
</organism>
<sequence>MEPCDRVRLAGLASRLIFRFQIHQMDLTVNCAKAPLSVSHLPVAFVPRIGLPRPHY</sequence>
<dbReference type="AlphaFoldDB" id="A0A319D1G1"/>
<evidence type="ECO:0000313" key="2">
    <source>
        <dbReference type="Proteomes" id="UP000248405"/>
    </source>
</evidence>
<dbReference type="GeneID" id="37210458"/>
<protein>
    <submittedName>
        <fullName evidence="1">Uncharacterized protein</fullName>
    </submittedName>
</protein>
<gene>
    <name evidence="1" type="ORF">BO88DRAFT_401525</name>
</gene>
<dbReference type="EMBL" id="KZ821615">
    <property type="protein sequence ID" value="PYH73942.1"/>
    <property type="molecule type" value="Genomic_DNA"/>
</dbReference>
<dbReference type="RefSeq" id="XP_025567736.1">
    <property type="nucleotide sequence ID" value="XM_025705866.1"/>
</dbReference>